<evidence type="ECO:0000313" key="2">
    <source>
        <dbReference type="Proteomes" id="UP000564644"/>
    </source>
</evidence>
<dbReference type="Proteomes" id="UP000564644">
    <property type="component" value="Unassembled WGS sequence"/>
</dbReference>
<accession>A0A7X0SNF3</accession>
<gene>
    <name evidence="1" type="ORF">H7C18_20125</name>
</gene>
<reference evidence="1 2" key="1">
    <citation type="submission" date="2020-08" db="EMBL/GenBank/DDBJ databases">
        <title>Cohnella phylogeny.</title>
        <authorList>
            <person name="Dunlap C."/>
        </authorList>
    </citation>
    <scope>NUCLEOTIDE SEQUENCE [LARGE SCALE GENOMIC DNA]</scope>
    <source>
        <strain evidence="1 2">CBP 2801</strain>
    </source>
</reference>
<proteinExistence type="predicted"/>
<protein>
    <submittedName>
        <fullName evidence="1">Uncharacterized protein</fullName>
    </submittedName>
</protein>
<name>A0A7X0SNF3_9BACL</name>
<evidence type="ECO:0000313" key="1">
    <source>
        <dbReference type="EMBL" id="MBB6733232.1"/>
    </source>
</evidence>
<dbReference type="AlphaFoldDB" id="A0A7X0SNF3"/>
<dbReference type="EMBL" id="JACJVO010000024">
    <property type="protein sequence ID" value="MBB6733232.1"/>
    <property type="molecule type" value="Genomic_DNA"/>
</dbReference>
<keyword evidence="2" id="KW-1185">Reference proteome</keyword>
<sequence length="319" mass="35327">MEMNEALLEKGLEIISQCKSRTGDIWEAHIGAAAIAGFFLARDHAESPEAARRIAAQAEAMAALQASGFSEDASGEKTDFAIASGLILEALDASIDGLHWVGHHVIYSSASLLALRELGSWGSRADIEGIVDLIRSFKNTPPGRSWLGYSASEVKKLEIEAEDRIPEIAGADQLSAFVIGELASFVAIYRAEAHHDLIGHLLTFSHALNVLDDLGHPDMFRRGLPALLKLAKALRRSRDLDPERPLSLRSPVDRLPLVRAPRSERLPAEAEYWDRDYSAEHWDFGHAFKFPFSFYDHLRRVSHPPAAAVENFRYIILSE</sequence>
<organism evidence="1 2">
    <name type="scientific">Cohnella zeiphila</name>
    <dbReference type="NCBI Taxonomy" id="2761120"/>
    <lineage>
        <taxon>Bacteria</taxon>
        <taxon>Bacillati</taxon>
        <taxon>Bacillota</taxon>
        <taxon>Bacilli</taxon>
        <taxon>Bacillales</taxon>
        <taxon>Paenibacillaceae</taxon>
        <taxon>Cohnella</taxon>
    </lineage>
</organism>
<comment type="caution">
    <text evidence="1">The sequence shown here is derived from an EMBL/GenBank/DDBJ whole genome shotgun (WGS) entry which is preliminary data.</text>
</comment>